<keyword evidence="5" id="KW-0479">Metal-binding</keyword>
<dbReference type="NCBIfam" id="NF001452">
    <property type="entry name" value="PRK00311.1"/>
    <property type="match status" value="1"/>
</dbReference>
<feature type="binding site" evidence="5">
    <location>
        <begin position="46"/>
        <end position="47"/>
    </location>
    <ligand>
        <name>3-methyl-2-oxobutanoate</name>
        <dbReference type="ChEBI" id="CHEBI:11851"/>
    </ligand>
</feature>
<dbReference type="GO" id="GO:0003864">
    <property type="term" value="F:3-methyl-2-oxobutanoate hydroxymethyltransferase activity"/>
    <property type="evidence" value="ECO:0007669"/>
    <property type="project" value="UniProtKB-EC"/>
</dbReference>
<gene>
    <name evidence="5 6" type="primary">panB</name>
    <name evidence="6" type="ORF">OJ996_18055</name>
</gene>
<name>A0ABT3G6R4_9BACT</name>
<dbReference type="InterPro" id="IPR015813">
    <property type="entry name" value="Pyrv/PenolPyrv_kinase-like_dom"/>
</dbReference>
<keyword evidence="3 5" id="KW-0566">Pantothenate biosynthesis</keyword>
<dbReference type="Gene3D" id="3.20.20.60">
    <property type="entry name" value="Phosphoenolpyruvate-binding domains"/>
    <property type="match status" value="1"/>
</dbReference>
<reference evidence="6" key="1">
    <citation type="submission" date="2022-10" db="EMBL/GenBank/DDBJ databases">
        <title>Luteolibacter sp. GHJ8, whole genome shotgun sequencing project.</title>
        <authorList>
            <person name="Zhao G."/>
            <person name="Shen L."/>
        </authorList>
    </citation>
    <scope>NUCLEOTIDE SEQUENCE</scope>
    <source>
        <strain evidence="6">GHJ8</strain>
    </source>
</reference>
<comment type="subunit">
    <text evidence="2 5">Homodecamer; pentamer of dimers.</text>
</comment>
<accession>A0ABT3G6R4</accession>
<evidence type="ECO:0000256" key="4">
    <source>
        <dbReference type="ARBA" id="ARBA00022679"/>
    </source>
</evidence>
<dbReference type="PANTHER" id="PTHR20881">
    <property type="entry name" value="3-METHYL-2-OXOBUTANOATE HYDROXYMETHYLTRANSFERASE"/>
    <property type="match status" value="1"/>
</dbReference>
<dbReference type="EMBL" id="JAPDDR010000009">
    <property type="protein sequence ID" value="MCW1915495.1"/>
    <property type="molecule type" value="Genomic_DNA"/>
</dbReference>
<organism evidence="6 7">
    <name type="scientific">Luteolibacter rhizosphaerae</name>
    <dbReference type="NCBI Taxonomy" id="2989719"/>
    <lineage>
        <taxon>Bacteria</taxon>
        <taxon>Pseudomonadati</taxon>
        <taxon>Verrucomicrobiota</taxon>
        <taxon>Verrucomicrobiia</taxon>
        <taxon>Verrucomicrobiales</taxon>
        <taxon>Verrucomicrobiaceae</taxon>
        <taxon>Luteolibacter</taxon>
    </lineage>
</organism>
<dbReference type="PANTHER" id="PTHR20881:SF0">
    <property type="entry name" value="3-METHYL-2-OXOBUTANOATE HYDROXYMETHYLTRANSFERASE"/>
    <property type="match status" value="1"/>
</dbReference>
<dbReference type="PIRSF" id="PIRSF000388">
    <property type="entry name" value="Pantoate_hydroxy_MeTrfase"/>
    <property type="match status" value="1"/>
</dbReference>
<dbReference type="NCBIfam" id="TIGR00222">
    <property type="entry name" value="panB"/>
    <property type="match status" value="1"/>
</dbReference>
<dbReference type="HAMAP" id="MF_00156">
    <property type="entry name" value="PanB"/>
    <property type="match status" value="1"/>
</dbReference>
<keyword evidence="4 5" id="KW-0808">Transferase</keyword>
<feature type="binding site" evidence="5">
    <location>
        <position position="113"/>
    </location>
    <ligand>
        <name>3-methyl-2-oxobutanoate</name>
        <dbReference type="ChEBI" id="CHEBI:11851"/>
    </ligand>
</feature>
<comment type="caution">
    <text evidence="6">The sequence shown here is derived from an EMBL/GenBank/DDBJ whole genome shotgun (WGS) entry which is preliminary data.</text>
</comment>
<proteinExistence type="inferred from homology"/>
<evidence type="ECO:0000313" key="7">
    <source>
        <dbReference type="Proteomes" id="UP001165653"/>
    </source>
</evidence>
<sequence>MTGPEKVAALARRKASGPPLTMLTAYDYPTARLFDDAGVDMLLVGDSLGMVVLGFPDTTHVTMDHMLHHVAAVARAKPRALVIGDLSIGTYPDPETALANARRLVAAGAEAVKLEGGVRQAAKVRAIVEAGIPVCGHLGMLPQRVLEEGGYKKKGKTPEQSAAILEGARALEQAGAFAIVLESVVPSAAEWITSQIGIPTIGIGSGEHTCDGEVAVATDLIGTFPWFVPPFAKPEANLAPQITAAAAAYCRRVQSVPISHPG</sequence>
<feature type="binding site" evidence="5">
    <location>
        <position position="85"/>
    </location>
    <ligand>
        <name>3-methyl-2-oxobutanoate</name>
        <dbReference type="ChEBI" id="CHEBI:11851"/>
    </ligand>
</feature>
<keyword evidence="7" id="KW-1185">Reference proteome</keyword>
<keyword evidence="5" id="KW-0963">Cytoplasm</keyword>
<feature type="binding site" evidence="5">
    <location>
        <position position="115"/>
    </location>
    <ligand>
        <name>Mg(2+)</name>
        <dbReference type="ChEBI" id="CHEBI:18420"/>
    </ligand>
</feature>
<dbReference type="CDD" id="cd06557">
    <property type="entry name" value="KPHMT-like"/>
    <property type="match status" value="1"/>
</dbReference>
<dbReference type="RefSeq" id="WP_264515044.1">
    <property type="nucleotide sequence ID" value="NZ_JAPDDR010000009.1"/>
</dbReference>
<evidence type="ECO:0000256" key="3">
    <source>
        <dbReference type="ARBA" id="ARBA00022655"/>
    </source>
</evidence>
<dbReference type="InterPro" id="IPR040442">
    <property type="entry name" value="Pyrv_kinase-like_dom_sf"/>
</dbReference>
<dbReference type="SUPFAM" id="SSF51621">
    <property type="entry name" value="Phosphoenolpyruvate/pyruvate domain"/>
    <property type="match status" value="1"/>
</dbReference>
<evidence type="ECO:0000256" key="1">
    <source>
        <dbReference type="ARBA" id="ARBA00008676"/>
    </source>
</evidence>
<dbReference type="EC" id="2.1.2.11" evidence="5"/>
<comment type="cofactor">
    <cofactor evidence="5">
        <name>Mg(2+)</name>
        <dbReference type="ChEBI" id="CHEBI:18420"/>
    </cofactor>
    <text evidence="5">Binds 1 Mg(2+) ion per subunit.</text>
</comment>
<feature type="binding site" evidence="5">
    <location>
        <position position="46"/>
    </location>
    <ligand>
        <name>Mg(2+)</name>
        <dbReference type="ChEBI" id="CHEBI:18420"/>
    </ligand>
</feature>
<dbReference type="InterPro" id="IPR003700">
    <property type="entry name" value="Pantoate_hydroxy_MeTrfase"/>
</dbReference>
<evidence type="ECO:0000313" key="6">
    <source>
        <dbReference type="EMBL" id="MCW1915495.1"/>
    </source>
</evidence>
<dbReference type="Pfam" id="PF02548">
    <property type="entry name" value="Pantoate_transf"/>
    <property type="match status" value="1"/>
</dbReference>
<comment type="function">
    <text evidence="5">Catalyzes the reversible reaction in which hydroxymethyl group from 5,10-methylenetetrahydrofolate is transferred onto alpha-ketoisovalerate to form ketopantoate.</text>
</comment>
<feature type="binding site" evidence="5">
    <location>
        <position position="85"/>
    </location>
    <ligand>
        <name>Mg(2+)</name>
        <dbReference type="ChEBI" id="CHEBI:18420"/>
    </ligand>
</feature>
<comment type="similarity">
    <text evidence="1 5">Belongs to the PanB family.</text>
</comment>
<evidence type="ECO:0000256" key="2">
    <source>
        <dbReference type="ARBA" id="ARBA00011424"/>
    </source>
</evidence>
<keyword evidence="5" id="KW-0460">Magnesium</keyword>
<comment type="pathway">
    <text evidence="5">Cofactor biosynthesis; (R)-pantothenate biosynthesis; (R)-pantoate from 3-methyl-2-oxobutanoate: step 1/2.</text>
</comment>
<dbReference type="Proteomes" id="UP001165653">
    <property type="component" value="Unassembled WGS sequence"/>
</dbReference>
<comment type="catalytic activity">
    <reaction evidence="5">
        <text>(6R)-5,10-methylene-5,6,7,8-tetrahydrofolate + 3-methyl-2-oxobutanoate + H2O = 2-dehydropantoate + (6S)-5,6,7,8-tetrahydrofolate</text>
        <dbReference type="Rhea" id="RHEA:11824"/>
        <dbReference type="ChEBI" id="CHEBI:11561"/>
        <dbReference type="ChEBI" id="CHEBI:11851"/>
        <dbReference type="ChEBI" id="CHEBI:15377"/>
        <dbReference type="ChEBI" id="CHEBI:15636"/>
        <dbReference type="ChEBI" id="CHEBI:57453"/>
        <dbReference type="EC" id="2.1.2.11"/>
    </reaction>
</comment>
<comment type="subcellular location">
    <subcellularLocation>
        <location evidence="5">Cytoplasm</location>
    </subcellularLocation>
</comment>
<evidence type="ECO:0000256" key="5">
    <source>
        <dbReference type="HAMAP-Rule" id="MF_00156"/>
    </source>
</evidence>
<feature type="active site" description="Proton acceptor" evidence="5">
    <location>
        <position position="182"/>
    </location>
</feature>
<protein>
    <recommendedName>
        <fullName evidence="5">3-methyl-2-oxobutanoate hydroxymethyltransferase</fullName>
        <ecNumber evidence="5">2.1.2.11</ecNumber>
    </recommendedName>
    <alternativeName>
        <fullName evidence="5">Ketopantoate hydroxymethyltransferase</fullName>
        <shortName evidence="5">KPHMT</shortName>
    </alternativeName>
</protein>